<evidence type="ECO:0000256" key="12">
    <source>
        <dbReference type="ARBA" id="ARBA00043691"/>
    </source>
</evidence>
<dbReference type="AlphaFoldDB" id="A0A9W8DLC4"/>
<dbReference type="PANTHER" id="PTHR20963">
    <property type="entry name" value="MULTIPLE INOSITOL POLYPHOSPHATE PHOSPHATASE-RELATED"/>
    <property type="match status" value="1"/>
</dbReference>
<dbReference type="InterPro" id="IPR033379">
    <property type="entry name" value="Acid_Pase_AS"/>
</dbReference>
<evidence type="ECO:0000313" key="16">
    <source>
        <dbReference type="Proteomes" id="UP001150538"/>
    </source>
</evidence>
<evidence type="ECO:0000256" key="10">
    <source>
        <dbReference type="ARBA" id="ARBA00043668"/>
    </source>
</evidence>
<evidence type="ECO:0000256" key="8">
    <source>
        <dbReference type="ARBA" id="ARBA00023136"/>
    </source>
</evidence>
<evidence type="ECO:0000256" key="6">
    <source>
        <dbReference type="ARBA" id="ARBA00022729"/>
    </source>
</evidence>
<comment type="catalytic activity">
    <reaction evidence="13">
        <text>(2R)-2,3-bisphosphoglycerate + H2O = (2R)-2-phosphoglycerate + phosphate</text>
        <dbReference type="Rhea" id="RHEA:27381"/>
        <dbReference type="ChEBI" id="CHEBI:15377"/>
        <dbReference type="ChEBI" id="CHEBI:43474"/>
        <dbReference type="ChEBI" id="CHEBI:58248"/>
        <dbReference type="ChEBI" id="CHEBI:58289"/>
        <dbReference type="EC" id="3.1.3.80"/>
    </reaction>
    <physiologicalReaction direction="left-to-right" evidence="13">
        <dbReference type="Rhea" id="RHEA:27382"/>
    </physiologicalReaction>
</comment>
<dbReference type="PROSITE" id="PS00616">
    <property type="entry name" value="HIS_ACID_PHOSPHAT_1"/>
    <property type="match status" value="1"/>
</dbReference>
<evidence type="ECO:0000256" key="3">
    <source>
        <dbReference type="ARBA" id="ARBA00012976"/>
    </source>
</evidence>
<dbReference type="GO" id="GO:0052745">
    <property type="term" value="F:inositol phosphate phosphatase activity"/>
    <property type="evidence" value="ECO:0007669"/>
    <property type="project" value="TreeGrafter"/>
</dbReference>
<keyword evidence="6" id="KW-0732">Signal</keyword>
<dbReference type="InterPro" id="IPR000560">
    <property type="entry name" value="His_Pase_clade-2"/>
</dbReference>
<dbReference type="PANTHER" id="PTHR20963:SF8">
    <property type="entry name" value="MULTIPLE INOSITOL POLYPHOSPHATE PHOSPHATASE 1"/>
    <property type="match status" value="1"/>
</dbReference>
<dbReference type="InterPro" id="IPR029033">
    <property type="entry name" value="His_PPase_superfam"/>
</dbReference>
<evidence type="ECO:0000256" key="1">
    <source>
        <dbReference type="ARBA" id="ARBA00004370"/>
    </source>
</evidence>
<evidence type="ECO:0000256" key="11">
    <source>
        <dbReference type="ARBA" id="ARBA00043671"/>
    </source>
</evidence>
<evidence type="ECO:0000256" key="14">
    <source>
        <dbReference type="SAM" id="MobiDB-lite"/>
    </source>
</evidence>
<protein>
    <recommendedName>
        <fullName evidence="5">Multiple inositol polyphosphate phosphatase 1</fullName>
        <ecNumber evidence="4">3.1.3.62</ecNumber>
        <ecNumber evidence="3">3.1.3.80</ecNumber>
    </recommendedName>
    <alternativeName>
        <fullName evidence="9">2,3-bisphosphoglycerate 3-phosphatase</fullName>
    </alternativeName>
</protein>
<evidence type="ECO:0000256" key="5">
    <source>
        <dbReference type="ARBA" id="ARBA00018097"/>
    </source>
</evidence>
<comment type="caution">
    <text evidence="15">The sequence shown here is derived from an EMBL/GenBank/DDBJ whole genome shotgun (WGS) entry which is preliminary data.</text>
</comment>
<comment type="catalytic activity">
    <reaction evidence="10">
        <text>1D-myo-inositol 1,2,5,6-tetrakisphosphate + H2O = 1D-myo-inositol 1,2,6-trisphosphate + phosphate</text>
        <dbReference type="Rhea" id="RHEA:77119"/>
        <dbReference type="ChEBI" id="CHEBI:15377"/>
        <dbReference type="ChEBI" id="CHEBI:43474"/>
        <dbReference type="ChEBI" id="CHEBI:195535"/>
        <dbReference type="ChEBI" id="CHEBI:195537"/>
        <dbReference type="EC" id="3.1.3.62"/>
    </reaction>
    <physiologicalReaction direction="left-to-right" evidence="10">
        <dbReference type="Rhea" id="RHEA:77120"/>
    </physiologicalReaction>
</comment>
<evidence type="ECO:0000313" key="15">
    <source>
        <dbReference type="EMBL" id="KAJ1915010.1"/>
    </source>
</evidence>
<reference evidence="15" key="1">
    <citation type="submission" date="2022-07" db="EMBL/GenBank/DDBJ databases">
        <title>Phylogenomic reconstructions and comparative analyses of Kickxellomycotina fungi.</title>
        <authorList>
            <person name="Reynolds N.K."/>
            <person name="Stajich J.E."/>
            <person name="Barry K."/>
            <person name="Grigoriev I.V."/>
            <person name="Crous P."/>
            <person name="Smith M.E."/>
        </authorList>
    </citation>
    <scope>NUCLEOTIDE SEQUENCE</scope>
    <source>
        <strain evidence="15">NBRC 100468</strain>
    </source>
</reference>
<dbReference type="SUPFAM" id="SSF53254">
    <property type="entry name" value="Phosphoglycerate mutase-like"/>
    <property type="match status" value="1"/>
</dbReference>
<dbReference type="EC" id="3.1.3.62" evidence="4"/>
<dbReference type="EMBL" id="JANBPU010000167">
    <property type="protein sequence ID" value="KAJ1915010.1"/>
    <property type="molecule type" value="Genomic_DNA"/>
</dbReference>
<keyword evidence="7" id="KW-0378">Hydrolase</keyword>
<dbReference type="Gene3D" id="3.40.50.1240">
    <property type="entry name" value="Phosphoglycerate mutase-like"/>
    <property type="match status" value="2"/>
</dbReference>
<sequence length="592" mass="66936">MEKLWWGYFGSNYKAAANSNYSHNKNVNGDGQNGVESIVFDTNNIPRHLGTRTPYWTLPQSIVEQDISVPSEFKIIMVEYLVRHGTRYPKSDDMDDYLALAEKLRTYGTTADAKKVANWFTSSSLFTNKFLDAELSTAGNLDHYTLGKRTRVRYHDLLEPRYHPERYQFMSSELARTAESAMSFSLGLFEGTGNLGQSRMDAVFTKTLPLGQDMELAAKLSCPAWQSGFADEKKSVIKPQTKVFDQTHDIPAHSKLARRFGMSMGNNKGSDLTMKDISVLYQACGFQYANTQEAGQFCSLLDDYDRMLLEYRDEIKYTHKYGVSGPEINKDMACQLFSNIVNELESRIETDIKDSIELENNNNRKLADRDSNGIKSNRRRGVFRFGHSETIFFLSNILQPIRPEINGGSSNGGGPNGTVSPYKQQYLSDSSVGGDNRPSFDFIRDHKRSVGGDAKDYERFYKDDEFMGDWTLDQIKNRVFRSSQVSPFAANFIFELYKREHGFIDVAATTKATSKPGAAGDGRRMTGQNKRSPVDSYYVRVLANEVPVVIPGCIKEGNSDLSLCSWKTFVSIFEDVVNKCDLVKECNNKQQE</sequence>
<dbReference type="OrthoDB" id="6509975at2759"/>
<evidence type="ECO:0000256" key="4">
    <source>
        <dbReference type="ARBA" id="ARBA00013040"/>
    </source>
</evidence>
<comment type="catalytic activity">
    <reaction evidence="11">
        <text>1D-myo-inositol 1,2,4,5,6-pentakisphosphate + H2O = 1D-myo-inositol 1,2,5,6-tetrakisphosphate + phosphate</text>
        <dbReference type="Rhea" id="RHEA:77115"/>
        <dbReference type="ChEBI" id="CHEBI:15377"/>
        <dbReference type="ChEBI" id="CHEBI:43474"/>
        <dbReference type="ChEBI" id="CHEBI:57798"/>
        <dbReference type="ChEBI" id="CHEBI:195535"/>
        <dbReference type="EC" id="3.1.3.62"/>
    </reaction>
    <physiologicalReaction direction="left-to-right" evidence="11">
        <dbReference type="Rhea" id="RHEA:77116"/>
    </physiologicalReaction>
</comment>
<evidence type="ECO:0000256" key="2">
    <source>
        <dbReference type="ARBA" id="ARBA00008422"/>
    </source>
</evidence>
<gene>
    <name evidence="15" type="ORF">H4219_004532</name>
</gene>
<keyword evidence="16" id="KW-1185">Reference proteome</keyword>
<dbReference type="Pfam" id="PF00328">
    <property type="entry name" value="His_Phos_2"/>
    <property type="match status" value="1"/>
</dbReference>
<evidence type="ECO:0000256" key="13">
    <source>
        <dbReference type="ARBA" id="ARBA00043832"/>
    </source>
</evidence>
<dbReference type="GO" id="GO:0003993">
    <property type="term" value="F:acid phosphatase activity"/>
    <property type="evidence" value="ECO:0007669"/>
    <property type="project" value="TreeGrafter"/>
</dbReference>
<comment type="catalytic activity">
    <reaction evidence="12">
        <text>1D-myo-inositol hexakisphosphate + H2O = 1D-myo-inositol 1,2,4,5,6-pentakisphosphate + phosphate</text>
        <dbReference type="Rhea" id="RHEA:16989"/>
        <dbReference type="ChEBI" id="CHEBI:15377"/>
        <dbReference type="ChEBI" id="CHEBI:43474"/>
        <dbReference type="ChEBI" id="CHEBI:57798"/>
        <dbReference type="ChEBI" id="CHEBI:58130"/>
        <dbReference type="EC" id="3.1.3.62"/>
    </reaction>
    <physiologicalReaction direction="left-to-right" evidence="12">
        <dbReference type="Rhea" id="RHEA:16990"/>
    </physiologicalReaction>
</comment>
<dbReference type="GO" id="GO:0034417">
    <property type="term" value="F:bisphosphoglycerate 3-phosphatase activity"/>
    <property type="evidence" value="ECO:0007669"/>
    <property type="project" value="UniProtKB-EC"/>
</dbReference>
<evidence type="ECO:0000256" key="7">
    <source>
        <dbReference type="ARBA" id="ARBA00022801"/>
    </source>
</evidence>
<comment type="similarity">
    <text evidence="2">Belongs to the histidine acid phosphatase family. MINPP1 subfamily.</text>
</comment>
<accession>A0A9W8DLC4</accession>
<dbReference type="GO" id="GO:0016020">
    <property type="term" value="C:membrane"/>
    <property type="evidence" value="ECO:0007669"/>
    <property type="project" value="UniProtKB-SubCell"/>
</dbReference>
<name>A0A9W8DLC4_9FUNG</name>
<feature type="region of interest" description="Disordered" evidence="14">
    <location>
        <begin position="404"/>
        <end position="434"/>
    </location>
</feature>
<dbReference type="EC" id="3.1.3.80" evidence="3"/>
<proteinExistence type="inferred from homology"/>
<organism evidence="15 16">
    <name type="scientific">Mycoemilia scoparia</name>
    <dbReference type="NCBI Taxonomy" id="417184"/>
    <lineage>
        <taxon>Eukaryota</taxon>
        <taxon>Fungi</taxon>
        <taxon>Fungi incertae sedis</taxon>
        <taxon>Zoopagomycota</taxon>
        <taxon>Kickxellomycotina</taxon>
        <taxon>Kickxellomycetes</taxon>
        <taxon>Kickxellales</taxon>
        <taxon>Kickxellaceae</taxon>
        <taxon>Mycoemilia</taxon>
    </lineage>
</organism>
<feature type="compositionally biased region" description="Polar residues" evidence="14">
    <location>
        <begin position="418"/>
        <end position="433"/>
    </location>
</feature>
<keyword evidence="8" id="KW-0472">Membrane</keyword>
<comment type="subcellular location">
    <subcellularLocation>
        <location evidence="1">Membrane</location>
    </subcellularLocation>
</comment>
<evidence type="ECO:0000256" key="9">
    <source>
        <dbReference type="ARBA" id="ARBA00031642"/>
    </source>
</evidence>
<dbReference type="Proteomes" id="UP001150538">
    <property type="component" value="Unassembled WGS sequence"/>
</dbReference>